<evidence type="ECO:0000313" key="5">
    <source>
        <dbReference type="Proteomes" id="UP000255515"/>
    </source>
</evidence>
<keyword evidence="2" id="KW-0547">Nucleotide-binding</keyword>
<gene>
    <name evidence="4" type="primary">yfkN</name>
    <name evidence="4" type="ORF">NCTC11661_01882</name>
</gene>
<dbReference type="InterPro" id="IPR006179">
    <property type="entry name" value="5_nucleotidase/apyrase"/>
</dbReference>
<reference evidence="4 5" key="1">
    <citation type="submission" date="2018-06" db="EMBL/GenBank/DDBJ databases">
        <authorList>
            <consortium name="Pathogen Informatics"/>
            <person name="Doyle S."/>
        </authorList>
    </citation>
    <scope>NUCLEOTIDE SEQUENCE [LARGE SCALE GENOMIC DNA]</scope>
    <source>
        <strain evidence="4 5">NCTC11661</strain>
    </source>
</reference>
<dbReference type="Gene3D" id="3.60.21.10">
    <property type="match status" value="1"/>
</dbReference>
<organism evidence="4 5">
    <name type="scientific">Bergeyella zoohelcum</name>
    <dbReference type="NCBI Taxonomy" id="1015"/>
    <lineage>
        <taxon>Bacteria</taxon>
        <taxon>Pseudomonadati</taxon>
        <taxon>Bacteroidota</taxon>
        <taxon>Flavobacteriia</taxon>
        <taxon>Flavobacteriales</taxon>
        <taxon>Weeksellaceae</taxon>
        <taxon>Bergeyella</taxon>
    </lineage>
</organism>
<accession>A0A380ZYV3</accession>
<protein>
    <submittedName>
        <fullName evidence="4">Trifunctional nucleotide phosphoesterase protein YfkN</fullName>
    </submittedName>
</protein>
<dbReference type="PROSITE" id="PS00785">
    <property type="entry name" value="5_NUCLEOTIDASE_1"/>
    <property type="match status" value="1"/>
</dbReference>
<dbReference type="GO" id="GO:0000166">
    <property type="term" value="F:nucleotide binding"/>
    <property type="evidence" value="ECO:0007669"/>
    <property type="project" value="UniProtKB-KW"/>
</dbReference>
<name>A0A380ZYV3_9FLAO</name>
<evidence type="ECO:0000256" key="2">
    <source>
        <dbReference type="RuleBase" id="RU362119"/>
    </source>
</evidence>
<dbReference type="InterPro" id="IPR029052">
    <property type="entry name" value="Metallo-depent_PP-like"/>
</dbReference>
<dbReference type="PANTHER" id="PTHR11575">
    <property type="entry name" value="5'-NUCLEOTIDASE-RELATED"/>
    <property type="match status" value="1"/>
</dbReference>
<dbReference type="Proteomes" id="UP000255515">
    <property type="component" value="Unassembled WGS sequence"/>
</dbReference>
<dbReference type="GO" id="GO:0046872">
    <property type="term" value="F:metal ion binding"/>
    <property type="evidence" value="ECO:0007669"/>
    <property type="project" value="InterPro"/>
</dbReference>
<dbReference type="InterPro" id="IPR004843">
    <property type="entry name" value="Calcineurin-like_PHP"/>
</dbReference>
<dbReference type="PANTHER" id="PTHR11575:SF24">
    <property type="entry name" value="5'-NUCLEOTIDASE"/>
    <property type="match status" value="1"/>
</dbReference>
<dbReference type="GO" id="GO:0009166">
    <property type="term" value="P:nucleotide catabolic process"/>
    <property type="evidence" value="ECO:0007669"/>
    <property type="project" value="InterPro"/>
</dbReference>
<comment type="similarity">
    <text evidence="1 2">Belongs to the 5'-nucleotidase family.</text>
</comment>
<sequence length="317" mass="35662">MNRKEFLKTISAGTLGLGLMPSMVLGNDHFLLDTKLKAKKITILHTNDQHSRIEPFEATNAKNPNQGGFARRASLVQRIREQEKAVLLLDAGDIFQGTPYFNFYGGEVEFKLMSMMGYDAATMGNHDFDNGLEGFKKVLPHAQFPFICSNYDFKNTIVEGLTHPYKIFNKNGIRVGILGVGIQLEGLVGKKQYQETQYLDPIEMAQHYADFLRKEKKCDLVICLSHLGFDYRNNPKKISDKVLASATQGIDLIIGGHTHTFLKEPVMLTNKAGKTVLVNQVGWAGLYLGRIDFYLDKNHQVSSFAWNTQVIDNNIIV</sequence>
<proteinExistence type="inferred from homology"/>
<dbReference type="GO" id="GO:0016788">
    <property type="term" value="F:hydrolase activity, acting on ester bonds"/>
    <property type="evidence" value="ECO:0007669"/>
    <property type="project" value="InterPro"/>
</dbReference>
<dbReference type="InterPro" id="IPR006146">
    <property type="entry name" value="5'-Nucleotdase_CS"/>
</dbReference>
<evidence type="ECO:0000259" key="3">
    <source>
        <dbReference type="Pfam" id="PF00149"/>
    </source>
</evidence>
<dbReference type="Pfam" id="PF00149">
    <property type="entry name" value="Metallophos"/>
    <property type="match status" value="1"/>
</dbReference>
<dbReference type="SUPFAM" id="SSF56300">
    <property type="entry name" value="Metallo-dependent phosphatases"/>
    <property type="match status" value="1"/>
</dbReference>
<dbReference type="PRINTS" id="PR01607">
    <property type="entry name" value="APYRASEFAMLY"/>
</dbReference>
<dbReference type="CDD" id="cd00845">
    <property type="entry name" value="MPP_UshA_N_like"/>
    <property type="match status" value="1"/>
</dbReference>
<evidence type="ECO:0000256" key="1">
    <source>
        <dbReference type="ARBA" id="ARBA00006654"/>
    </source>
</evidence>
<dbReference type="EMBL" id="UFTJ01000003">
    <property type="protein sequence ID" value="SUV52740.1"/>
    <property type="molecule type" value="Genomic_DNA"/>
</dbReference>
<feature type="domain" description="Calcineurin-like phosphoesterase" evidence="3">
    <location>
        <begin position="42"/>
        <end position="260"/>
    </location>
</feature>
<dbReference type="AlphaFoldDB" id="A0A380ZYV3"/>
<evidence type="ECO:0000313" key="4">
    <source>
        <dbReference type="EMBL" id="SUV52740.1"/>
    </source>
</evidence>
<keyword evidence="2" id="KW-0378">Hydrolase</keyword>
<dbReference type="RefSeq" id="WP_002663734.1">
    <property type="nucleotide sequence ID" value="NZ_UFTJ01000003.1"/>
</dbReference>